<dbReference type="GO" id="GO:0005886">
    <property type="term" value="C:plasma membrane"/>
    <property type="evidence" value="ECO:0007669"/>
    <property type="project" value="UniProtKB-SubCell"/>
</dbReference>
<keyword evidence="8 14" id="KW-1133">Transmembrane helix</keyword>
<feature type="transmembrane region" description="Helical" evidence="14">
    <location>
        <begin position="29"/>
        <end position="47"/>
    </location>
</feature>
<evidence type="ECO:0000313" key="17">
    <source>
        <dbReference type="Proteomes" id="UP000799302"/>
    </source>
</evidence>
<evidence type="ECO:0000256" key="10">
    <source>
        <dbReference type="ARBA" id="ARBA00023065"/>
    </source>
</evidence>
<keyword evidence="11 14" id="KW-0472">Membrane</keyword>
<keyword evidence="7" id="KW-0249">Electron transport</keyword>
<evidence type="ECO:0000256" key="5">
    <source>
        <dbReference type="ARBA" id="ARBA00022475"/>
    </source>
</evidence>
<dbReference type="SFLD" id="SFLDG01168">
    <property type="entry name" value="Ferric_reductase_subgroup_(FRE"/>
    <property type="match status" value="1"/>
</dbReference>
<dbReference type="Pfam" id="PF08022">
    <property type="entry name" value="FAD_binding_8"/>
    <property type="match status" value="1"/>
</dbReference>
<keyword evidence="9" id="KW-0560">Oxidoreductase</keyword>
<evidence type="ECO:0000256" key="14">
    <source>
        <dbReference type="SAM" id="Phobius"/>
    </source>
</evidence>
<dbReference type="SFLD" id="SFLDS00052">
    <property type="entry name" value="Ferric_Reductase_Domain"/>
    <property type="match status" value="1"/>
</dbReference>
<dbReference type="InterPro" id="IPR051410">
    <property type="entry name" value="Ferric/Cupric_Reductase"/>
</dbReference>
<feature type="transmembrane region" description="Helical" evidence="14">
    <location>
        <begin position="109"/>
        <end position="128"/>
    </location>
</feature>
<dbReference type="Proteomes" id="UP000799302">
    <property type="component" value="Unassembled WGS sequence"/>
</dbReference>
<gene>
    <name evidence="16" type="ORF">BT63DRAFT_414621</name>
</gene>
<evidence type="ECO:0000256" key="7">
    <source>
        <dbReference type="ARBA" id="ARBA00022982"/>
    </source>
</evidence>
<keyword evidence="6 14" id="KW-0812">Transmembrane</keyword>
<evidence type="ECO:0000256" key="13">
    <source>
        <dbReference type="ARBA" id="ARBA00048483"/>
    </source>
</evidence>
<dbReference type="Pfam" id="PF08030">
    <property type="entry name" value="NAD_binding_6"/>
    <property type="match status" value="1"/>
</dbReference>
<evidence type="ECO:0000256" key="6">
    <source>
        <dbReference type="ARBA" id="ARBA00022692"/>
    </source>
</evidence>
<evidence type="ECO:0000313" key="16">
    <source>
        <dbReference type="EMBL" id="KAF2668644.1"/>
    </source>
</evidence>
<name>A0A6A6UCI9_9PEZI</name>
<keyword evidence="10" id="KW-0406">Ion transport</keyword>
<accession>A0A6A6UCI9</accession>
<comment type="subcellular location">
    <subcellularLocation>
        <location evidence="1">Cell membrane</location>
        <topology evidence="1">Multi-pass membrane protein</topology>
    </subcellularLocation>
</comment>
<evidence type="ECO:0000256" key="4">
    <source>
        <dbReference type="ARBA" id="ARBA00022448"/>
    </source>
</evidence>
<evidence type="ECO:0000256" key="1">
    <source>
        <dbReference type="ARBA" id="ARBA00004651"/>
    </source>
</evidence>
<keyword evidence="12" id="KW-0325">Glycoprotein</keyword>
<dbReference type="GO" id="GO:0052851">
    <property type="term" value="F:ferric-chelate reductase (NADPH) activity"/>
    <property type="evidence" value="ECO:0007669"/>
    <property type="project" value="UniProtKB-EC"/>
</dbReference>
<feature type="domain" description="FAD-binding FR-type" evidence="15">
    <location>
        <begin position="296"/>
        <end position="433"/>
    </location>
</feature>
<dbReference type="InterPro" id="IPR017938">
    <property type="entry name" value="Riboflavin_synthase-like_b-brl"/>
</dbReference>
<dbReference type="AlphaFoldDB" id="A0A6A6UCI9"/>
<dbReference type="Pfam" id="PF01794">
    <property type="entry name" value="Ferric_reduct"/>
    <property type="match status" value="1"/>
</dbReference>
<protein>
    <recommendedName>
        <fullName evidence="3">ferric-chelate reductase (NADPH)</fullName>
        <ecNumber evidence="3">1.16.1.9</ecNumber>
    </recommendedName>
</protein>
<feature type="transmembrane region" description="Helical" evidence="14">
    <location>
        <begin position="148"/>
        <end position="174"/>
    </location>
</feature>
<dbReference type="InterPro" id="IPR039261">
    <property type="entry name" value="FNR_nucleotide-bd"/>
</dbReference>
<proteinExistence type="inferred from homology"/>
<dbReference type="PANTHER" id="PTHR32361:SF9">
    <property type="entry name" value="FERRIC REDUCTASE TRANSMEMBRANE COMPONENT 3-RELATED"/>
    <property type="match status" value="1"/>
</dbReference>
<dbReference type="CDD" id="cd06186">
    <property type="entry name" value="NOX_Duox_like_FAD_NADP"/>
    <property type="match status" value="1"/>
</dbReference>
<comment type="catalytic activity">
    <reaction evidence="13">
        <text>2 a Fe(II)-siderophore + NADP(+) + H(+) = 2 a Fe(III)-siderophore + NADPH</text>
        <dbReference type="Rhea" id="RHEA:28795"/>
        <dbReference type="Rhea" id="RHEA-COMP:11342"/>
        <dbReference type="Rhea" id="RHEA-COMP:11344"/>
        <dbReference type="ChEBI" id="CHEBI:15378"/>
        <dbReference type="ChEBI" id="CHEBI:29033"/>
        <dbReference type="ChEBI" id="CHEBI:29034"/>
        <dbReference type="ChEBI" id="CHEBI:57783"/>
        <dbReference type="ChEBI" id="CHEBI:58349"/>
        <dbReference type="EC" id="1.16.1.9"/>
    </reaction>
</comment>
<feature type="transmembrane region" description="Helical" evidence="14">
    <location>
        <begin position="186"/>
        <end position="204"/>
    </location>
</feature>
<dbReference type="SUPFAM" id="SSF52343">
    <property type="entry name" value="Ferredoxin reductase-like, C-terminal NADP-linked domain"/>
    <property type="match status" value="1"/>
</dbReference>
<dbReference type="GO" id="GO:0006879">
    <property type="term" value="P:intracellular iron ion homeostasis"/>
    <property type="evidence" value="ECO:0007669"/>
    <property type="project" value="TreeGrafter"/>
</dbReference>
<evidence type="ECO:0000256" key="8">
    <source>
        <dbReference type="ARBA" id="ARBA00022989"/>
    </source>
</evidence>
<dbReference type="SUPFAM" id="SSF63380">
    <property type="entry name" value="Riboflavin synthase domain-like"/>
    <property type="match status" value="1"/>
</dbReference>
<keyword evidence="17" id="KW-1185">Reference proteome</keyword>
<dbReference type="InterPro" id="IPR013130">
    <property type="entry name" value="Fe3_Rdtase_TM_dom"/>
</dbReference>
<keyword evidence="5" id="KW-1003">Cell membrane</keyword>
<evidence type="ECO:0000256" key="11">
    <source>
        <dbReference type="ARBA" id="ARBA00023136"/>
    </source>
</evidence>
<dbReference type="PROSITE" id="PS51384">
    <property type="entry name" value="FAD_FR"/>
    <property type="match status" value="1"/>
</dbReference>
<dbReference type="GO" id="GO:0006826">
    <property type="term" value="P:iron ion transport"/>
    <property type="evidence" value="ECO:0007669"/>
    <property type="project" value="TreeGrafter"/>
</dbReference>
<dbReference type="PANTHER" id="PTHR32361">
    <property type="entry name" value="FERRIC/CUPRIC REDUCTASE TRANSMEMBRANE COMPONENT"/>
    <property type="match status" value="1"/>
</dbReference>
<dbReference type="InterPro" id="IPR013112">
    <property type="entry name" value="FAD-bd_8"/>
</dbReference>
<dbReference type="InterPro" id="IPR017927">
    <property type="entry name" value="FAD-bd_FR_type"/>
</dbReference>
<organism evidence="16 17">
    <name type="scientific">Microthyrium microscopicum</name>
    <dbReference type="NCBI Taxonomy" id="703497"/>
    <lineage>
        <taxon>Eukaryota</taxon>
        <taxon>Fungi</taxon>
        <taxon>Dikarya</taxon>
        <taxon>Ascomycota</taxon>
        <taxon>Pezizomycotina</taxon>
        <taxon>Dothideomycetes</taxon>
        <taxon>Dothideomycetes incertae sedis</taxon>
        <taxon>Microthyriales</taxon>
        <taxon>Microthyriaceae</taxon>
        <taxon>Microthyrium</taxon>
    </lineage>
</organism>
<dbReference type="Gene3D" id="3.40.50.80">
    <property type="entry name" value="Nucleotide-binding domain of ferredoxin-NADP reductase (FNR) module"/>
    <property type="match status" value="1"/>
</dbReference>
<evidence type="ECO:0000256" key="3">
    <source>
        <dbReference type="ARBA" id="ARBA00012668"/>
    </source>
</evidence>
<evidence type="ECO:0000256" key="12">
    <source>
        <dbReference type="ARBA" id="ARBA00023180"/>
    </source>
</evidence>
<dbReference type="EMBL" id="MU004236">
    <property type="protein sequence ID" value="KAF2668644.1"/>
    <property type="molecule type" value="Genomic_DNA"/>
</dbReference>
<keyword evidence="4" id="KW-0813">Transport</keyword>
<dbReference type="OrthoDB" id="3944240at2759"/>
<feature type="transmembrane region" description="Helical" evidence="14">
    <location>
        <begin position="224"/>
        <end position="243"/>
    </location>
</feature>
<evidence type="ECO:0000256" key="9">
    <source>
        <dbReference type="ARBA" id="ARBA00023002"/>
    </source>
</evidence>
<evidence type="ECO:0000256" key="2">
    <source>
        <dbReference type="ARBA" id="ARBA00006278"/>
    </source>
</evidence>
<reference evidence="16" key="1">
    <citation type="journal article" date="2020" name="Stud. Mycol.">
        <title>101 Dothideomycetes genomes: a test case for predicting lifestyles and emergence of pathogens.</title>
        <authorList>
            <person name="Haridas S."/>
            <person name="Albert R."/>
            <person name="Binder M."/>
            <person name="Bloem J."/>
            <person name="Labutti K."/>
            <person name="Salamov A."/>
            <person name="Andreopoulos B."/>
            <person name="Baker S."/>
            <person name="Barry K."/>
            <person name="Bills G."/>
            <person name="Bluhm B."/>
            <person name="Cannon C."/>
            <person name="Castanera R."/>
            <person name="Culley D."/>
            <person name="Daum C."/>
            <person name="Ezra D."/>
            <person name="Gonzalez J."/>
            <person name="Henrissat B."/>
            <person name="Kuo A."/>
            <person name="Liang C."/>
            <person name="Lipzen A."/>
            <person name="Lutzoni F."/>
            <person name="Magnuson J."/>
            <person name="Mondo S."/>
            <person name="Nolan M."/>
            <person name="Ohm R."/>
            <person name="Pangilinan J."/>
            <person name="Park H.-J."/>
            <person name="Ramirez L."/>
            <person name="Alfaro M."/>
            <person name="Sun H."/>
            <person name="Tritt A."/>
            <person name="Yoshinaga Y."/>
            <person name="Zwiers L.-H."/>
            <person name="Turgeon B."/>
            <person name="Goodwin S."/>
            <person name="Spatafora J."/>
            <person name="Crous P."/>
            <person name="Grigoriev I."/>
        </authorList>
    </citation>
    <scope>NUCLEOTIDE SEQUENCE</scope>
    <source>
        <strain evidence="16">CBS 115976</strain>
    </source>
</reference>
<dbReference type="InterPro" id="IPR013121">
    <property type="entry name" value="Fe_red_NAD-bd_6"/>
</dbReference>
<sequence>MDMSGLMAGGMDMTGASMFQPQNIFISHLFWYLITAVVTVGLIANIWQRVDSRLRKRAAIAGTSMRHPSVPTNAVTQAYATVRTIFRELSYPQGLYITRPGFQWLSPPTVGQGLTILAYWITITVMLTTNSISPKSDPYYFERIGFRAAWVSVMQIPLIVLIGGKVNIVGILIGSSYERLNWLHRWISRTIIVTIACHAGFFLREWIRADFLATELAMMPMVKYGMACGGLILWMNISGLAPIRRRFYEFFVLQHLASIGALLYCLHTHVPSYAMFYIWMAIGFIAFDRGVRSIWVVYRNIRIRSKTSLALADRIGYRTEIHALPGETTNVVIKNVPFTWSPGQHVYIWIPSMGFIETHPFTISNIATENSDGLTQSAGYQSSNGEHHANLQIRAHGGFSRRLHNLAKRHATDSKPYEVRSFIQGPFGTHPTWNTFETLVLISASTGGSFTLPIMESILADPCCVRKCHFVLLVRESPQCSCYLHRLRAIARASKHPNLTVSVHVAVTGENNEGEAFEGDLAGRCCCGNDVTGSGCVCGSDKTAKRISIASSSDEDSTAEQIGPVASCCAPVVEEEQTESCCAPAKETATTTVVNEKTGLEPTITATSKPLSMSSTDTKMPTISLYGTATRDVNFVARRPLLSHTIREAVEAASGETCVVVCGGKELSGDVRNEVVKLSDERAVHKGTGAQGIALWVEEFGF</sequence>
<dbReference type="EC" id="1.16.1.9" evidence="3"/>
<evidence type="ECO:0000259" key="15">
    <source>
        <dbReference type="PROSITE" id="PS51384"/>
    </source>
</evidence>
<comment type="similarity">
    <text evidence="2">Belongs to the ferric reductase (FRE) family.</text>
</comment>
<dbReference type="GO" id="GO:0015677">
    <property type="term" value="P:copper ion import"/>
    <property type="evidence" value="ECO:0007669"/>
    <property type="project" value="TreeGrafter"/>
</dbReference>